<dbReference type="Proteomes" id="UP000192903">
    <property type="component" value="Unassembled WGS sequence"/>
</dbReference>
<keyword evidence="2" id="KW-1185">Reference proteome</keyword>
<evidence type="ECO:0000313" key="2">
    <source>
        <dbReference type="Proteomes" id="UP000192903"/>
    </source>
</evidence>
<dbReference type="Pfam" id="PF05521">
    <property type="entry name" value="Phage_HCP"/>
    <property type="match status" value="1"/>
</dbReference>
<dbReference type="STRING" id="464029.SAMN02982989_3189"/>
<reference evidence="2" key="1">
    <citation type="submission" date="2017-04" db="EMBL/GenBank/DDBJ databases">
        <authorList>
            <person name="Varghese N."/>
            <person name="Submissions S."/>
        </authorList>
    </citation>
    <scope>NUCLEOTIDE SEQUENCE [LARGE SCALE GENOMIC DNA]</scope>
    <source>
        <strain evidence="2">B4P</strain>
    </source>
</reference>
<dbReference type="AlphaFoldDB" id="A0A1X7FKB2"/>
<protein>
    <submittedName>
        <fullName evidence="1">Phage head-tail joining protein</fullName>
    </submittedName>
</protein>
<name>A0A1X7FKB2_9HYPH</name>
<dbReference type="RefSeq" id="WP_234811205.1">
    <property type="nucleotide sequence ID" value="NZ_FXAF01000006.1"/>
</dbReference>
<accession>A0A1X7FKB2</accession>
<dbReference type="InterPro" id="IPR038666">
    <property type="entry name" value="SSP1_head-tail_sf"/>
</dbReference>
<organism evidence="1 2">
    <name type="scientific">Xaviernesmea oryzae</name>
    <dbReference type="NCBI Taxonomy" id="464029"/>
    <lineage>
        <taxon>Bacteria</taxon>
        <taxon>Pseudomonadati</taxon>
        <taxon>Pseudomonadota</taxon>
        <taxon>Alphaproteobacteria</taxon>
        <taxon>Hyphomicrobiales</taxon>
        <taxon>Rhizobiaceae</taxon>
        <taxon>Rhizobium/Agrobacterium group</taxon>
        <taxon>Xaviernesmea</taxon>
    </lineage>
</organism>
<evidence type="ECO:0000313" key="1">
    <source>
        <dbReference type="EMBL" id="SMF53267.1"/>
    </source>
</evidence>
<dbReference type="Gene3D" id="2.40.10.270">
    <property type="entry name" value="Bacteriophage SPP1 head-tail adaptor protein"/>
    <property type="match status" value="1"/>
</dbReference>
<sequence length="124" mass="13184">MARTPRKGAGSLRARLNFQKRGDSDDGMGTVIPGVGPYATVFTDAVELIPRMGSEAVMASRLQGVQPYTARVRASSWTRQVTPAWRAVDARNGAVYAIVSPFVDLDQKGAYLEGLLTVGGQTAG</sequence>
<proteinExistence type="predicted"/>
<gene>
    <name evidence="1" type="ORF">SAMN02982989_3189</name>
</gene>
<dbReference type="EMBL" id="FXAF01000006">
    <property type="protein sequence ID" value="SMF53267.1"/>
    <property type="molecule type" value="Genomic_DNA"/>
</dbReference>
<dbReference type="InterPro" id="IPR008767">
    <property type="entry name" value="Phage_SPP1_head-tail_adaptor"/>
</dbReference>